<dbReference type="InterPro" id="IPR050482">
    <property type="entry name" value="Sensor_HK_TwoCompSys"/>
</dbReference>
<evidence type="ECO:0000313" key="7">
    <source>
        <dbReference type="EMBL" id="MET6990666.1"/>
    </source>
</evidence>
<organism evidence="7 8">
    <name type="scientific">Sediminicola arcticus</name>
    <dbReference type="NCBI Taxonomy" id="1574308"/>
    <lineage>
        <taxon>Bacteria</taxon>
        <taxon>Pseudomonadati</taxon>
        <taxon>Bacteroidota</taxon>
        <taxon>Flavobacteriia</taxon>
        <taxon>Flavobacteriales</taxon>
        <taxon>Flavobacteriaceae</taxon>
        <taxon>Sediminicola</taxon>
    </lineage>
</organism>
<evidence type="ECO:0000256" key="3">
    <source>
        <dbReference type="ARBA" id="ARBA00023012"/>
    </source>
</evidence>
<keyword evidence="5" id="KW-0472">Membrane</keyword>
<dbReference type="InterPro" id="IPR011712">
    <property type="entry name" value="Sig_transdc_His_kin_sub3_dim/P"/>
</dbReference>
<reference evidence="7 8" key="1">
    <citation type="submission" date="2024-07" db="EMBL/GenBank/DDBJ databases">
        <title>The genome sequence of type strain Sediminicola arcticus GDMCC 1.2805.</title>
        <authorList>
            <person name="Liu Y."/>
        </authorList>
    </citation>
    <scope>NUCLEOTIDE SEQUENCE [LARGE SCALE GENOMIC DNA]</scope>
    <source>
        <strain evidence="7 8">GDMCC 1.2805</strain>
    </source>
</reference>
<name>A0ABV2SU47_9FLAO</name>
<dbReference type="SUPFAM" id="SSF48452">
    <property type="entry name" value="TPR-like"/>
    <property type="match status" value="2"/>
</dbReference>
<accession>A0ABV2SU47</accession>
<proteinExistence type="predicted"/>
<dbReference type="PROSITE" id="PS50109">
    <property type="entry name" value="HIS_KIN"/>
    <property type="match status" value="1"/>
</dbReference>
<keyword evidence="5" id="KW-0812">Transmembrane</keyword>
<evidence type="ECO:0000313" key="8">
    <source>
        <dbReference type="Proteomes" id="UP001549799"/>
    </source>
</evidence>
<dbReference type="Proteomes" id="UP001549799">
    <property type="component" value="Unassembled WGS sequence"/>
</dbReference>
<dbReference type="InterPro" id="IPR036890">
    <property type="entry name" value="HATPase_C_sf"/>
</dbReference>
<keyword evidence="1" id="KW-0808">Transferase</keyword>
<evidence type="ECO:0000256" key="2">
    <source>
        <dbReference type="ARBA" id="ARBA00022777"/>
    </source>
</evidence>
<keyword evidence="8" id="KW-1185">Reference proteome</keyword>
<keyword evidence="4" id="KW-0802">TPR repeat</keyword>
<dbReference type="CDD" id="cd16917">
    <property type="entry name" value="HATPase_UhpB-NarQ-NarX-like"/>
    <property type="match status" value="1"/>
</dbReference>
<dbReference type="SMART" id="SM00028">
    <property type="entry name" value="TPR"/>
    <property type="match status" value="7"/>
</dbReference>
<dbReference type="Pfam" id="PF02518">
    <property type="entry name" value="HATPase_c"/>
    <property type="match status" value="1"/>
</dbReference>
<evidence type="ECO:0000256" key="1">
    <source>
        <dbReference type="ARBA" id="ARBA00022679"/>
    </source>
</evidence>
<comment type="caution">
    <text evidence="7">The sequence shown here is derived from an EMBL/GenBank/DDBJ whole genome shotgun (WGS) entry which is preliminary data.</text>
</comment>
<feature type="domain" description="Histidine kinase" evidence="6">
    <location>
        <begin position="459"/>
        <end position="636"/>
    </location>
</feature>
<dbReference type="PROSITE" id="PS50005">
    <property type="entry name" value="TPR"/>
    <property type="match status" value="2"/>
</dbReference>
<feature type="transmembrane region" description="Helical" evidence="5">
    <location>
        <begin position="406"/>
        <end position="425"/>
    </location>
</feature>
<feature type="repeat" description="TPR" evidence="4">
    <location>
        <begin position="162"/>
        <end position="195"/>
    </location>
</feature>
<dbReference type="EMBL" id="JBEXAE010000003">
    <property type="protein sequence ID" value="MET6990666.1"/>
    <property type="molecule type" value="Genomic_DNA"/>
</dbReference>
<dbReference type="InterPro" id="IPR019734">
    <property type="entry name" value="TPR_rpt"/>
</dbReference>
<dbReference type="Gene3D" id="1.25.40.10">
    <property type="entry name" value="Tetratricopeptide repeat domain"/>
    <property type="match status" value="3"/>
</dbReference>
<dbReference type="InterPro" id="IPR011990">
    <property type="entry name" value="TPR-like_helical_dom_sf"/>
</dbReference>
<keyword evidence="2 7" id="KW-0418">Kinase</keyword>
<dbReference type="SUPFAM" id="SSF55874">
    <property type="entry name" value="ATPase domain of HSP90 chaperone/DNA topoisomerase II/histidine kinase"/>
    <property type="match status" value="1"/>
</dbReference>
<dbReference type="InterPro" id="IPR005467">
    <property type="entry name" value="His_kinase_dom"/>
</dbReference>
<dbReference type="PANTHER" id="PTHR24421">
    <property type="entry name" value="NITRATE/NITRITE SENSOR PROTEIN NARX-RELATED"/>
    <property type="match status" value="1"/>
</dbReference>
<evidence type="ECO:0000256" key="5">
    <source>
        <dbReference type="SAM" id="Phobius"/>
    </source>
</evidence>
<dbReference type="Pfam" id="PF13424">
    <property type="entry name" value="TPR_12"/>
    <property type="match status" value="2"/>
</dbReference>
<sequence length="636" mass="72444">MKHILLVVCCLLFSFLRGQNHQKVDSSEQIVQLATANETIIIKAYYAIGTTLLKNKELENAYENLNSGLQKAIEINNEPLTALGAYHVGDYFLQTKDITQALTFFNTALVSFQNLDKKADVAKCYYKIGKSYNRISDFEKGLFYSFESLRLNETLKKEKEIIRVSTQIGAIYLVTGDYKNAELNFKNALQLQESINDDKGLILTYLNLGALSQKRENYEEALTYFKSGLLLVEKFAPNDVDKLNILDNKSILLGNIGSTLRAQGDFEESLDYLFKALALKKEININRSTAHTCNDIAETFIKMNQFAQAKEYALEAVRYAKDESVNQESWGYYLISKCDYALQEYKSSYDNFQIYNRLNDSIFNVQKATRINELQIQYKTEKRNFQIETQKKDIALLDNQNKMKSYGLLFGGAGLLSVFGFILVFRSRNLAKKEQKLQESFSQTLILAQENERTRVSKDLHDSVGQQLTFIKKKAQNLDQPELSALAYTALEEVRSISRGLYPATLNLLGLTASIEQLLFDLDGETDMFFSVEIEDINADFNESETLNFYRFIQESVNNVLKHSLAKTLMVTIVRHKKAIEVLIKDNGQGFQTDKATIQNSLGLKTMAERIRILKGSLSIESEKEEGTTLFVKIPV</sequence>
<dbReference type="Gene3D" id="3.30.565.10">
    <property type="entry name" value="Histidine kinase-like ATPase, C-terminal domain"/>
    <property type="match status" value="1"/>
</dbReference>
<dbReference type="RefSeq" id="WP_354615060.1">
    <property type="nucleotide sequence ID" value="NZ_JBEXAE010000003.1"/>
</dbReference>
<dbReference type="Pfam" id="PF07730">
    <property type="entry name" value="HisKA_3"/>
    <property type="match status" value="1"/>
</dbReference>
<evidence type="ECO:0000256" key="4">
    <source>
        <dbReference type="PROSITE-ProRule" id="PRU00339"/>
    </source>
</evidence>
<keyword evidence="5" id="KW-1133">Transmembrane helix</keyword>
<evidence type="ECO:0000259" key="6">
    <source>
        <dbReference type="PROSITE" id="PS50109"/>
    </source>
</evidence>
<feature type="repeat" description="TPR" evidence="4">
    <location>
        <begin position="202"/>
        <end position="235"/>
    </location>
</feature>
<dbReference type="GO" id="GO:0016301">
    <property type="term" value="F:kinase activity"/>
    <property type="evidence" value="ECO:0007669"/>
    <property type="project" value="UniProtKB-KW"/>
</dbReference>
<keyword evidence="3" id="KW-0902">Two-component regulatory system</keyword>
<dbReference type="Gene3D" id="1.20.5.1930">
    <property type="match status" value="1"/>
</dbReference>
<dbReference type="InterPro" id="IPR003594">
    <property type="entry name" value="HATPase_dom"/>
</dbReference>
<gene>
    <name evidence="7" type="ORF">ABXZ36_08390</name>
</gene>
<protein>
    <submittedName>
        <fullName evidence="7">Sensor histidine kinase</fullName>
    </submittedName>
</protein>